<name>A0A328AX40_9CAUL</name>
<proteinExistence type="predicted"/>
<protein>
    <recommendedName>
        <fullName evidence="3">HAD family hydrolase</fullName>
    </recommendedName>
</protein>
<dbReference type="Gene3D" id="3.40.50.1000">
    <property type="entry name" value="HAD superfamily/HAD-like"/>
    <property type="match status" value="1"/>
</dbReference>
<accession>A0A328AX40</accession>
<comment type="caution">
    <text evidence="1">The sequence shown here is derived from an EMBL/GenBank/DDBJ whole genome shotgun (WGS) entry which is preliminary data.</text>
</comment>
<dbReference type="GO" id="GO:0008967">
    <property type="term" value="F:phosphoglycolate phosphatase activity"/>
    <property type="evidence" value="ECO:0007669"/>
    <property type="project" value="TreeGrafter"/>
</dbReference>
<dbReference type="EMBL" id="QFYP01000001">
    <property type="protein sequence ID" value="RAK58721.1"/>
    <property type="molecule type" value="Genomic_DNA"/>
</dbReference>
<dbReference type="InterPro" id="IPR041492">
    <property type="entry name" value="HAD_2"/>
</dbReference>
<reference evidence="2" key="1">
    <citation type="submission" date="2018-05" db="EMBL/GenBank/DDBJ databases">
        <authorList>
            <person name="Li X."/>
        </authorList>
    </citation>
    <scope>NUCLEOTIDE SEQUENCE [LARGE SCALE GENOMIC DNA]</scope>
    <source>
        <strain evidence="2">HKS-05</strain>
    </source>
</reference>
<sequence>MYKLVIFDFDGTLADGAPGAAGGSSLRNDRFRLLRPGKAGGADLQLIPGAKALLRRLAGQGVMLGVVSAMSGAEVRRILGPEAAALVEHYECGVPLLGKKWLFRKIVKRARVKTGETLCIGHACSAIEAAKAAGLACGGAAWGAAARDILAARAPTWMFETPDEVADRLVA</sequence>
<keyword evidence="2" id="KW-1185">Reference proteome</keyword>
<dbReference type="Proteomes" id="UP000249842">
    <property type="component" value="Unassembled WGS sequence"/>
</dbReference>
<dbReference type="OrthoDB" id="9793014at2"/>
<dbReference type="SUPFAM" id="SSF56784">
    <property type="entry name" value="HAD-like"/>
    <property type="match status" value="1"/>
</dbReference>
<organism evidence="1 2">
    <name type="scientific">Phenylobacterium hankyongense</name>
    <dbReference type="NCBI Taxonomy" id="1813876"/>
    <lineage>
        <taxon>Bacteria</taxon>
        <taxon>Pseudomonadati</taxon>
        <taxon>Pseudomonadota</taxon>
        <taxon>Alphaproteobacteria</taxon>
        <taxon>Caulobacterales</taxon>
        <taxon>Caulobacteraceae</taxon>
        <taxon>Phenylobacterium</taxon>
    </lineage>
</organism>
<dbReference type="InterPro" id="IPR023214">
    <property type="entry name" value="HAD_sf"/>
</dbReference>
<dbReference type="PANTHER" id="PTHR43434">
    <property type="entry name" value="PHOSPHOGLYCOLATE PHOSPHATASE"/>
    <property type="match status" value="1"/>
</dbReference>
<dbReference type="InterPro" id="IPR036412">
    <property type="entry name" value="HAD-like_sf"/>
</dbReference>
<evidence type="ECO:0008006" key="3">
    <source>
        <dbReference type="Google" id="ProtNLM"/>
    </source>
</evidence>
<evidence type="ECO:0000313" key="2">
    <source>
        <dbReference type="Proteomes" id="UP000249842"/>
    </source>
</evidence>
<evidence type="ECO:0000313" key="1">
    <source>
        <dbReference type="EMBL" id="RAK58721.1"/>
    </source>
</evidence>
<dbReference type="Pfam" id="PF13419">
    <property type="entry name" value="HAD_2"/>
    <property type="match status" value="1"/>
</dbReference>
<dbReference type="GO" id="GO:0005829">
    <property type="term" value="C:cytosol"/>
    <property type="evidence" value="ECO:0007669"/>
    <property type="project" value="TreeGrafter"/>
</dbReference>
<dbReference type="PANTHER" id="PTHR43434:SF13">
    <property type="entry name" value="PHOSPHOGLYCOLATE PHOSPHATASE"/>
    <property type="match status" value="1"/>
</dbReference>
<dbReference type="GO" id="GO:0006281">
    <property type="term" value="P:DNA repair"/>
    <property type="evidence" value="ECO:0007669"/>
    <property type="project" value="TreeGrafter"/>
</dbReference>
<dbReference type="InterPro" id="IPR050155">
    <property type="entry name" value="HAD-like_hydrolase_sf"/>
</dbReference>
<gene>
    <name evidence="1" type="ORF">DJ021_02345</name>
</gene>
<dbReference type="AlphaFoldDB" id="A0A328AX40"/>
<dbReference type="RefSeq" id="WP_111456014.1">
    <property type="nucleotide sequence ID" value="NZ_QFYP01000001.1"/>
</dbReference>